<sequence>MLYVDDSDESEAYRAAGTRNTKRKPDGKADFEGIGSMWSQATNDALKERGKKDLDAITGSLFKPGIYTPLMPKGSTMTRSMEKTMVQGGSFVFEGDTVCASVLP</sequence>
<evidence type="ECO:0000313" key="2">
    <source>
        <dbReference type="EMBL" id="CAE0698770.1"/>
    </source>
</evidence>
<gene>
    <name evidence="2" type="ORF">PCAL00307_LOCUS14206</name>
</gene>
<organism evidence="2">
    <name type="scientific">Pelagomonas calceolata</name>
    <dbReference type="NCBI Taxonomy" id="35677"/>
    <lineage>
        <taxon>Eukaryota</taxon>
        <taxon>Sar</taxon>
        <taxon>Stramenopiles</taxon>
        <taxon>Ochrophyta</taxon>
        <taxon>Pelagophyceae</taxon>
        <taxon>Pelagomonadales</taxon>
        <taxon>Pelagomonadaceae</taxon>
        <taxon>Pelagomonas</taxon>
    </lineage>
</organism>
<dbReference type="AlphaFoldDB" id="A0A7S4E951"/>
<evidence type="ECO:0000256" key="1">
    <source>
        <dbReference type="SAM" id="MobiDB-lite"/>
    </source>
</evidence>
<feature type="region of interest" description="Disordered" evidence="1">
    <location>
        <begin position="1"/>
        <end position="34"/>
    </location>
</feature>
<reference evidence="2" key="1">
    <citation type="submission" date="2021-01" db="EMBL/GenBank/DDBJ databases">
        <authorList>
            <person name="Corre E."/>
            <person name="Pelletier E."/>
            <person name="Niang G."/>
            <person name="Scheremetjew M."/>
            <person name="Finn R."/>
            <person name="Kale V."/>
            <person name="Holt S."/>
            <person name="Cochrane G."/>
            <person name="Meng A."/>
            <person name="Brown T."/>
            <person name="Cohen L."/>
        </authorList>
    </citation>
    <scope>NUCLEOTIDE SEQUENCE</scope>
    <source>
        <strain evidence="2">CCMP1756</strain>
    </source>
</reference>
<accession>A0A7S4E951</accession>
<dbReference type="EMBL" id="HBIW01016466">
    <property type="protein sequence ID" value="CAE0698770.1"/>
    <property type="molecule type" value="Transcribed_RNA"/>
</dbReference>
<proteinExistence type="predicted"/>
<feature type="compositionally biased region" description="Acidic residues" evidence="1">
    <location>
        <begin position="1"/>
        <end position="10"/>
    </location>
</feature>
<name>A0A7S4E951_9STRA</name>
<protein>
    <submittedName>
        <fullName evidence="2">Uncharacterized protein</fullName>
    </submittedName>
</protein>